<proteinExistence type="predicted"/>
<comment type="caution">
    <text evidence="1">The sequence shown here is derived from an EMBL/GenBank/DDBJ whole genome shotgun (WGS) entry which is preliminary data.</text>
</comment>
<dbReference type="RefSeq" id="WP_020885842.1">
    <property type="nucleotide sequence ID" value="NZ_ATHI01000003.1"/>
</dbReference>
<keyword evidence="2" id="KW-1185">Reference proteome</keyword>
<reference evidence="1 2" key="1">
    <citation type="journal article" date="2013" name="Genome Announc.">
        <title>Draft genome sequences for three mercury-methylating, sulfate-reducing bacteria.</title>
        <authorList>
            <person name="Brown S.D."/>
            <person name="Hurt R.A.Jr."/>
            <person name="Gilmour C.C."/>
            <person name="Elias D.A."/>
        </authorList>
    </citation>
    <scope>NUCLEOTIDE SEQUENCE [LARGE SCALE GENOMIC DNA]</scope>
    <source>
        <strain evidence="1 2">DSM 16529</strain>
    </source>
</reference>
<dbReference type="OrthoDB" id="5679266at2"/>
<dbReference type="eggNOG" id="ENOG50331TI">
    <property type="taxonomic scope" value="Bacteria"/>
</dbReference>
<sequence length="195" mass="20987">MLIENNVLTVDGHTEELPRLATPGVVRVWKVPTEYRESGYFVSVQAAGKPMELPACAANEMQFVGEAELAPADDAALDQVKKEKLSQVLVASDAAMAALSSRYSEHEKLSWPKQEQEAKALQADPEAPAPLLRGIAATRGITLEALQAKVLANVGASEAATAFILGTQQKYEDEIAAATTIEEVQQVVPIFEMPE</sequence>
<dbReference type="PATRIC" id="fig|1121439.3.peg.342"/>
<dbReference type="EMBL" id="ATHI01000003">
    <property type="protein sequence ID" value="EPR35615.1"/>
    <property type="molecule type" value="Genomic_DNA"/>
</dbReference>
<dbReference type="STRING" id="1121439.dsat_1956"/>
<dbReference type="Proteomes" id="UP000014975">
    <property type="component" value="Unassembled WGS sequence"/>
</dbReference>
<gene>
    <name evidence="1" type="ORF">dsat_1956</name>
</gene>
<dbReference type="AlphaFoldDB" id="S7TG72"/>
<protein>
    <submittedName>
        <fullName evidence="1">Uncharacterized protein</fullName>
    </submittedName>
</protein>
<name>S7TG72_9BACT</name>
<evidence type="ECO:0000313" key="1">
    <source>
        <dbReference type="EMBL" id="EPR35615.1"/>
    </source>
</evidence>
<evidence type="ECO:0000313" key="2">
    <source>
        <dbReference type="Proteomes" id="UP000014975"/>
    </source>
</evidence>
<accession>S7TG72</accession>
<organism evidence="1 2">
    <name type="scientific">Alkalidesulfovibrio alkalitolerans DSM 16529</name>
    <dbReference type="NCBI Taxonomy" id="1121439"/>
    <lineage>
        <taxon>Bacteria</taxon>
        <taxon>Pseudomonadati</taxon>
        <taxon>Thermodesulfobacteriota</taxon>
        <taxon>Desulfovibrionia</taxon>
        <taxon>Desulfovibrionales</taxon>
        <taxon>Desulfovibrionaceae</taxon>
        <taxon>Alkalidesulfovibrio</taxon>
    </lineage>
</organism>